<evidence type="ECO:0000313" key="3">
    <source>
        <dbReference type="Proteomes" id="UP000284403"/>
    </source>
</evidence>
<reference evidence="2 3" key="1">
    <citation type="journal article" date="2018" name="BMC Genomics">
        <title>Genomic comparison of Trypanosoma conorhini and Trypanosoma rangeli to Trypanosoma cruzi strains of high and low virulence.</title>
        <authorList>
            <person name="Bradwell K.R."/>
            <person name="Koparde V.N."/>
            <person name="Matveyev A.V."/>
            <person name="Serrano M.G."/>
            <person name="Alves J.M."/>
            <person name="Parikh H."/>
            <person name="Huang B."/>
            <person name="Lee V."/>
            <person name="Espinosa-Alvarez O."/>
            <person name="Ortiz P.A."/>
            <person name="Costa-Martins A.G."/>
            <person name="Teixeira M.M."/>
            <person name="Buck G.A."/>
        </authorList>
    </citation>
    <scope>NUCLEOTIDE SEQUENCE [LARGE SCALE GENOMIC DNA]</scope>
    <source>
        <strain evidence="2 3">025E</strain>
    </source>
</reference>
<dbReference type="GeneID" id="40320032"/>
<protein>
    <submittedName>
        <fullName evidence="2">Putative glycogenin glucosyltransferase</fullName>
        <ecNumber evidence="2">2.4.-.-</ecNumber>
    </submittedName>
</protein>
<dbReference type="InterPro" id="IPR050587">
    <property type="entry name" value="GNT1/Glycosyltrans_8"/>
</dbReference>
<evidence type="ECO:0000256" key="1">
    <source>
        <dbReference type="SAM" id="MobiDB-lite"/>
    </source>
</evidence>
<keyword evidence="2" id="KW-0808">Transferase</keyword>
<dbReference type="AlphaFoldDB" id="A0A3R7RTI3"/>
<evidence type="ECO:0000313" key="2">
    <source>
        <dbReference type="EMBL" id="RNF12605.1"/>
    </source>
</evidence>
<keyword evidence="3" id="KW-1185">Reference proteome</keyword>
<dbReference type="OrthoDB" id="2014201at2759"/>
<dbReference type="Proteomes" id="UP000284403">
    <property type="component" value="Unassembled WGS sequence"/>
</dbReference>
<feature type="region of interest" description="Disordered" evidence="1">
    <location>
        <begin position="480"/>
        <end position="505"/>
    </location>
</feature>
<dbReference type="GO" id="GO:0016757">
    <property type="term" value="F:glycosyltransferase activity"/>
    <property type="evidence" value="ECO:0007669"/>
    <property type="project" value="UniProtKB-KW"/>
</dbReference>
<proteinExistence type="predicted"/>
<dbReference type="EMBL" id="MKKU01000435">
    <property type="protein sequence ID" value="RNF12605.1"/>
    <property type="molecule type" value="Genomic_DNA"/>
</dbReference>
<dbReference type="InterPro" id="IPR029044">
    <property type="entry name" value="Nucleotide-diphossugar_trans"/>
</dbReference>
<name>A0A3R7RTI3_9TRYP</name>
<dbReference type="Gene3D" id="3.90.550.10">
    <property type="entry name" value="Spore Coat Polysaccharide Biosynthesis Protein SpsA, Chain A"/>
    <property type="match status" value="1"/>
</dbReference>
<dbReference type="EC" id="2.4.-.-" evidence="2"/>
<dbReference type="PANTHER" id="PTHR11183">
    <property type="entry name" value="GLYCOGENIN SUBFAMILY MEMBER"/>
    <property type="match status" value="1"/>
</dbReference>
<gene>
    <name evidence="2" type="ORF">Tco025E_06421</name>
</gene>
<comment type="caution">
    <text evidence="2">The sequence shown here is derived from an EMBL/GenBank/DDBJ whole genome shotgun (WGS) entry which is preliminary data.</text>
</comment>
<dbReference type="RefSeq" id="XP_029226583.1">
    <property type="nucleotide sequence ID" value="XM_029373298.1"/>
</dbReference>
<organism evidence="2 3">
    <name type="scientific">Trypanosoma conorhini</name>
    <dbReference type="NCBI Taxonomy" id="83891"/>
    <lineage>
        <taxon>Eukaryota</taxon>
        <taxon>Discoba</taxon>
        <taxon>Euglenozoa</taxon>
        <taxon>Kinetoplastea</taxon>
        <taxon>Metakinetoplastina</taxon>
        <taxon>Trypanosomatida</taxon>
        <taxon>Trypanosomatidae</taxon>
        <taxon>Trypanosoma</taxon>
    </lineage>
</organism>
<accession>A0A3R7RTI3</accession>
<keyword evidence="2" id="KW-0328">Glycosyltransferase</keyword>
<sequence length="858" mass="95419">MGMRPFPWRRRLRRLRAGRCGLLLLVLCTFLLTFLALECARRELRPQRAAEEDRLPPQPRTLAGRLAYAVVVTNEDYVDGALVLGDSLTQHSRHVADGLAELVLLFPQGRLSAESRGRLRCAGWRRVMEVSDLSAYAPRARLRDTFTKLHVFNLTEYARVAMLDGDMLMLRSPDKVFDTELPNEHHVGAIGSQTRNYFQTGMMLLIPSRAVFLALLHSLKTDRRQQGYYGRDGHLVRGYFTSQYVILDHFLSIHIHPADPVIEKAIGLHYRGAWKPWHNREDPPPASRHLTADAPVQELGAPYRLWWEAYERLHVRCLAPRDAVGSPTRDANAPAGYDPAESVWLMRHTAHSYMQWMAQKEEQQRNTTLTGLRVVESEEGASCDEACGRAGLQCIEKALSFLRVNSAASLEVVFLCMHTSREIPMPYYPSFNVRTLTCHVNSMYGKHERPTCGAKAPLHRRLCTCLEAAAYRGANLASAPAASEVPRQAPPESAPPHTEGPRAAEASGDAAACSEWVPASTHAAAAVLRSRRCASFLSQWNDVEAVPRQRDARTIKVRLRYKNGAAAIVKLEQLSFPLEPHAEYGAYAASLLLGIGMVPPTRLLHLPASVLREALLTGVNATERRFLEEELPWLRRAAAAAEALTASAQLWLPDDVVAFGDAAPPLTRRRFDAWLQAKSSHSTNSTGDRVMFDVAIMRFFDYVIANEDRTFTHNAHVLAKGNTTQVVLLDHGKSLHSDSAEVQPNPLLPPRDFHPDEEAAKPAPMCRLPGFVLRQAMRLSSKRYEPLHSLLARGEAGGSGRIEGSETLAGQLLRAAPSNNVTWRLPEKSILAVQLRLETALAHFAKCAEVFGLSHVIG</sequence>
<dbReference type="SUPFAM" id="SSF53448">
    <property type="entry name" value="Nucleotide-diphospho-sugar transferases"/>
    <property type="match status" value="1"/>
</dbReference>